<accession>A0A9I9E9W0</accession>
<proteinExistence type="predicted"/>
<protein>
    <submittedName>
        <fullName evidence="1">Uncharacterized protein</fullName>
    </submittedName>
</protein>
<name>A0A9I9E9W0_CUCME</name>
<dbReference type="AlphaFoldDB" id="A0A9I9E9W0"/>
<dbReference type="EnsemblPlants" id="MELO3C030845.2.1">
    <property type="protein sequence ID" value="MELO3C030845.2.1"/>
    <property type="gene ID" value="MELO3C030845.2"/>
</dbReference>
<dbReference type="Gramene" id="MELO3C030845.2.1">
    <property type="protein sequence ID" value="MELO3C030845.2.1"/>
    <property type="gene ID" value="MELO3C030845.2"/>
</dbReference>
<reference evidence="1" key="1">
    <citation type="submission" date="2023-03" db="UniProtKB">
        <authorList>
            <consortium name="EnsemblPlants"/>
        </authorList>
    </citation>
    <scope>IDENTIFICATION</scope>
</reference>
<organism evidence="1">
    <name type="scientific">Cucumis melo</name>
    <name type="common">Muskmelon</name>
    <dbReference type="NCBI Taxonomy" id="3656"/>
    <lineage>
        <taxon>Eukaryota</taxon>
        <taxon>Viridiplantae</taxon>
        <taxon>Streptophyta</taxon>
        <taxon>Embryophyta</taxon>
        <taxon>Tracheophyta</taxon>
        <taxon>Spermatophyta</taxon>
        <taxon>Magnoliopsida</taxon>
        <taxon>eudicotyledons</taxon>
        <taxon>Gunneridae</taxon>
        <taxon>Pentapetalae</taxon>
        <taxon>rosids</taxon>
        <taxon>fabids</taxon>
        <taxon>Cucurbitales</taxon>
        <taxon>Cucurbitaceae</taxon>
        <taxon>Benincaseae</taxon>
        <taxon>Cucumis</taxon>
    </lineage>
</organism>
<sequence length="99" mass="11204">MFSSRSISKLVPHSLSVFETLRSNGIASETFWFSLFGFVERLGRFLPSENLHDRRVFSMNMKDVGLHNILLRGVVTFQPHLIGCDTTARQVGEETTTSN</sequence>
<evidence type="ECO:0000313" key="1">
    <source>
        <dbReference type="EnsemblPlants" id="MELO3C030845.2.1"/>
    </source>
</evidence>